<dbReference type="EMBL" id="JBIAXI010000024">
    <property type="protein sequence ID" value="MFF4777638.1"/>
    <property type="molecule type" value="Genomic_DNA"/>
</dbReference>
<protein>
    <submittedName>
        <fullName evidence="1">Uncharacterized protein</fullName>
    </submittedName>
</protein>
<accession>A0ABW6VHB2</accession>
<organism evidence="1 2">
    <name type="scientific">Microtetraspora fusca</name>
    <dbReference type="NCBI Taxonomy" id="1997"/>
    <lineage>
        <taxon>Bacteria</taxon>
        <taxon>Bacillati</taxon>
        <taxon>Actinomycetota</taxon>
        <taxon>Actinomycetes</taxon>
        <taxon>Streptosporangiales</taxon>
        <taxon>Streptosporangiaceae</taxon>
        <taxon>Microtetraspora</taxon>
    </lineage>
</organism>
<name>A0ABW6VHB2_MICFU</name>
<keyword evidence="2" id="KW-1185">Reference proteome</keyword>
<gene>
    <name evidence="1" type="ORF">ACFY05_32905</name>
</gene>
<dbReference type="RefSeq" id="WP_387346142.1">
    <property type="nucleotide sequence ID" value="NZ_JBIAXI010000024.1"/>
</dbReference>
<sequence>MPVTICTAPPQPRYRLATIFEITPGDLIVERWTVPRGPGTLGVTFVREVLRPAVRIKESCARVDCRGDVYVAPISAGLPVVDWQDAP</sequence>
<evidence type="ECO:0000313" key="1">
    <source>
        <dbReference type="EMBL" id="MFF4777638.1"/>
    </source>
</evidence>
<proteinExistence type="predicted"/>
<comment type="caution">
    <text evidence="1">The sequence shown here is derived from an EMBL/GenBank/DDBJ whole genome shotgun (WGS) entry which is preliminary data.</text>
</comment>
<evidence type="ECO:0000313" key="2">
    <source>
        <dbReference type="Proteomes" id="UP001602119"/>
    </source>
</evidence>
<reference evidence="1 2" key="1">
    <citation type="submission" date="2024-10" db="EMBL/GenBank/DDBJ databases">
        <title>The Natural Products Discovery Center: Release of the First 8490 Sequenced Strains for Exploring Actinobacteria Biosynthetic Diversity.</title>
        <authorList>
            <person name="Kalkreuter E."/>
            <person name="Kautsar S.A."/>
            <person name="Yang D."/>
            <person name="Bader C.D."/>
            <person name="Teijaro C.N."/>
            <person name="Fluegel L."/>
            <person name="Davis C.M."/>
            <person name="Simpson J.R."/>
            <person name="Lauterbach L."/>
            <person name="Steele A.D."/>
            <person name="Gui C."/>
            <person name="Meng S."/>
            <person name="Li G."/>
            <person name="Viehrig K."/>
            <person name="Ye F."/>
            <person name="Su P."/>
            <person name="Kiefer A.F."/>
            <person name="Nichols A."/>
            <person name="Cepeda A.J."/>
            <person name="Yan W."/>
            <person name="Fan B."/>
            <person name="Jiang Y."/>
            <person name="Adhikari A."/>
            <person name="Zheng C.-J."/>
            <person name="Schuster L."/>
            <person name="Cowan T.M."/>
            <person name="Smanski M.J."/>
            <person name="Chevrette M.G."/>
            <person name="De Carvalho L.P.S."/>
            <person name="Shen B."/>
        </authorList>
    </citation>
    <scope>NUCLEOTIDE SEQUENCE [LARGE SCALE GENOMIC DNA]</scope>
    <source>
        <strain evidence="1 2">NPDC001281</strain>
    </source>
</reference>
<dbReference type="Proteomes" id="UP001602119">
    <property type="component" value="Unassembled WGS sequence"/>
</dbReference>